<evidence type="ECO:0000256" key="2">
    <source>
        <dbReference type="ARBA" id="ARBA00009658"/>
    </source>
</evidence>
<evidence type="ECO:0000259" key="6">
    <source>
        <dbReference type="Pfam" id="PF01145"/>
    </source>
</evidence>
<dbReference type="GO" id="GO:0005743">
    <property type="term" value="C:mitochondrial inner membrane"/>
    <property type="evidence" value="ECO:0007669"/>
    <property type="project" value="UniProtKB-SubCell"/>
</dbReference>
<comment type="similarity">
    <text evidence="2 5">Belongs to the prohibitin family.</text>
</comment>
<evidence type="ECO:0000256" key="3">
    <source>
        <dbReference type="ARBA" id="ARBA00011786"/>
    </source>
</evidence>
<sequence>MKKATMRVVVRQKLAGTSTLKPVNEQAVVALYNTSQLITQREAVSMEIRKILTESVKNFNIVLDDASITSLSFGREFTNAFEAKQVAAQEVEHAKFITKFIVEKAEHDKKSDVIRAQLNFENLHELNFESKDILHDLNLESKDKGTQE</sequence>
<evidence type="ECO:0000256" key="4">
    <source>
        <dbReference type="ARBA" id="ARBA00023288"/>
    </source>
</evidence>
<dbReference type="InterPro" id="IPR036013">
    <property type="entry name" value="Band_7/SPFH_dom_sf"/>
</dbReference>
<dbReference type="EMBL" id="CP136898">
    <property type="protein sequence ID" value="WOL20408.1"/>
    <property type="molecule type" value="Genomic_DNA"/>
</dbReference>
<dbReference type="Gene3D" id="3.30.479.30">
    <property type="entry name" value="Band 7 domain"/>
    <property type="match status" value="1"/>
</dbReference>
<keyword evidence="4" id="KW-0449">Lipoprotein</keyword>
<proteinExistence type="inferred from homology"/>
<keyword evidence="8" id="KW-1185">Reference proteome</keyword>
<comment type="subunit">
    <text evidence="3">Component of a prohibitin multimeric complex in mitochondrial membranes.</text>
</comment>
<keyword evidence="5" id="KW-0999">Mitochondrion inner membrane</keyword>
<comment type="subcellular location">
    <subcellularLocation>
        <location evidence="1">Mitochondrion inner membrane</location>
        <topology evidence="1">Single-pass type II membrane protein</topology>
    </subcellularLocation>
</comment>
<keyword evidence="5" id="KW-0472">Membrane</keyword>
<reference evidence="7 8" key="1">
    <citation type="submission" date="2023-10" db="EMBL/GenBank/DDBJ databases">
        <title>Chromosome-scale genome assembly provides insights into flower coloration mechanisms of Canna indica.</title>
        <authorList>
            <person name="Li C."/>
        </authorList>
    </citation>
    <scope>NUCLEOTIDE SEQUENCE [LARGE SCALE GENOMIC DNA]</scope>
    <source>
        <tissue evidence="7">Flower</tissue>
    </source>
</reference>
<feature type="domain" description="Band 7" evidence="6">
    <location>
        <begin position="27"/>
        <end position="93"/>
    </location>
</feature>
<gene>
    <name evidence="7" type="ORF">Cni_G29213</name>
</gene>
<dbReference type="PRINTS" id="PR00679">
    <property type="entry name" value="PROHIBITIN"/>
</dbReference>
<dbReference type="SUPFAM" id="SSF117892">
    <property type="entry name" value="Band 7/SPFH domain"/>
    <property type="match status" value="1"/>
</dbReference>
<dbReference type="GO" id="GO:0007005">
    <property type="term" value="P:mitochondrion organization"/>
    <property type="evidence" value="ECO:0007669"/>
    <property type="project" value="TreeGrafter"/>
</dbReference>
<accession>A0AAQ3L7W8</accession>
<dbReference type="InterPro" id="IPR001107">
    <property type="entry name" value="Band_7"/>
</dbReference>
<organism evidence="7 8">
    <name type="scientific">Canna indica</name>
    <name type="common">Indian-shot</name>
    <dbReference type="NCBI Taxonomy" id="4628"/>
    <lineage>
        <taxon>Eukaryota</taxon>
        <taxon>Viridiplantae</taxon>
        <taxon>Streptophyta</taxon>
        <taxon>Embryophyta</taxon>
        <taxon>Tracheophyta</taxon>
        <taxon>Spermatophyta</taxon>
        <taxon>Magnoliopsida</taxon>
        <taxon>Liliopsida</taxon>
        <taxon>Zingiberales</taxon>
        <taxon>Cannaceae</taxon>
        <taxon>Canna</taxon>
    </lineage>
</organism>
<evidence type="ECO:0000256" key="1">
    <source>
        <dbReference type="ARBA" id="ARBA00004140"/>
    </source>
</evidence>
<dbReference type="PANTHER" id="PTHR23222:SF39">
    <property type="entry name" value="PROHIBITIN"/>
    <property type="match status" value="1"/>
</dbReference>
<protein>
    <recommendedName>
        <fullName evidence="5">Prohibitin</fullName>
    </recommendedName>
</protein>
<evidence type="ECO:0000256" key="5">
    <source>
        <dbReference type="RuleBase" id="RU366048"/>
    </source>
</evidence>
<keyword evidence="5" id="KW-0496">Mitochondrion</keyword>
<name>A0AAQ3L7W8_9LILI</name>
<dbReference type="InterPro" id="IPR000163">
    <property type="entry name" value="Prohibitin"/>
</dbReference>
<evidence type="ECO:0000313" key="7">
    <source>
        <dbReference type="EMBL" id="WOL20408.1"/>
    </source>
</evidence>
<dbReference type="Proteomes" id="UP001327560">
    <property type="component" value="Chromosome 9"/>
</dbReference>
<dbReference type="PANTHER" id="PTHR23222">
    <property type="entry name" value="PROHIBITIN"/>
    <property type="match status" value="1"/>
</dbReference>
<dbReference type="Pfam" id="PF01145">
    <property type="entry name" value="Band_7"/>
    <property type="match status" value="1"/>
</dbReference>
<dbReference type="AlphaFoldDB" id="A0AAQ3L7W8"/>
<evidence type="ECO:0000313" key="8">
    <source>
        <dbReference type="Proteomes" id="UP001327560"/>
    </source>
</evidence>